<name>A0A444JEI5_9BACT</name>
<dbReference type="GO" id="GO:0004540">
    <property type="term" value="F:RNA nuclease activity"/>
    <property type="evidence" value="ECO:0007669"/>
    <property type="project" value="InterPro"/>
</dbReference>
<accession>A0A444JEI5</accession>
<evidence type="ECO:0000313" key="2">
    <source>
        <dbReference type="Proteomes" id="UP000288892"/>
    </source>
</evidence>
<dbReference type="InterPro" id="IPR021679">
    <property type="entry name" value="Toxin_endonuclease_YhaV"/>
</dbReference>
<reference evidence="1 2" key="1">
    <citation type="submission" date="2017-01" db="EMBL/GenBank/DDBJ databases">
        <title>The cable genome- insights into the physiology and evolution of filamentous bacteria capable of sulfide oxidation via long distance electron transfer.</title>
        <authorList>
            <person name="Schreiber L."/>
            <person name="Bjerg J.T."/>
            <person name="Boggild A."/>
            <person name="Van De Vossenberg J."/>
            <person name="Meysman F."/>
            <person name="Nielsen L.P."/>
            <person name="Schramm A."/>
            <person name="Kjeldsen K.U."/>
        </authorList>
    </citation>
    <scope>NUCLEOTIDE SEQUENCE [LARGE SCALE GENOMIC DNA]</scope>
    <source>
        <strain evidence="1">A5</strain>
    </source>
</reference>
<dbReference type="AlphaFoldDB" id="A0A444JEI5"/>
<dbReference type="Pfam" id="PF11663">
    <property type="entry name" value="Toxin_YhaV"/>
    <property type="match status" value="1"/>
</dbReference>
<keyword evidence="2" id="KW-1185">Reference proteome</keyword>
<dbReference type="Proteomes" id="UP000288892">
    <property type="component" value="Unassembled WGS sequence"/>
</dbReference>
<proteinExistence type="predicted"/>
<evidence type="ECO:0000313" key="1">
    <source>
        <dbReference type="EMBL" id="RWX51494.1"/>
    </source>
</evidence>
<dbReference type="GO" id="GO:0110001">
    <property type="term" value="C:toxin-antitoxin complex"/>
    <property type="evidence" value="ECO:0007669"/>
    <property type="project" value="InterPro"/>
</dbReference>
<protein>
    <submittedName>
        <fullName evidence="1">Toxin YhaV</fullName>
    </submittedName>
</protein>
<organism evidence="1 2">
    <name type="scientific">Candidatus Electrothrix marina</name>
    <dbReference type="NCBI Taxonomy" id="1859130"/>
    <lineage>
        <taxon>Bacteria</taxon>
        <taxon>Pseudomonadati</taxon>
        <taxon>Thermodesulfobacteriota</taxon>
        <taxon>Desulfobulbia</taxon>
        <taxon>Desulfobulbales</taxon>
        <taxon>Desulfobulbaceae</taxon>
        <taxon>Candidatus Electrothrix</taxon>
    </lineage>
</organism>
<gene>
    <name evidence="1" type="ORF">VU01_11263</name>
</gene>
<sequence>MDLLERRVEESAEGDPVGFYNHRDYKFFENVSNCIQNRILPDPGHREFNLGNTLGKTNKNWRRAKNGLPPRYRLFFRYSSQAKEVVLAWLNDEASIRREGHKKDVYEVFKRLLKSNILSPVHMTS</sequence>
<dbReference type="EMBL" id="MTKS01000126">
    <property type="protein sequence ID" value="RWX51494.1"/>
    <property type="molecule type" value="Genomic_DNA"/>
</dbReference>
<comment type="caution">
    <text evidence="1">The sequence shown here is derived from an EMBL/GenBank/DDBJ whole genome shotgun (WGS) entry which is preliminary data.</text>
</comment>